<feature type="domain" description="F5/8 type C" evidence="7">
    <location>
        <begin position="668"/>
        <end position="815"/>
    </location>
</feature>
<evidence type="ECO:0000256" key="6">
    <source>
        <dbReference type="SAM" id="MobiDB-lite"/>
    </source>
</evidence>
<dbReference type="Gene3D" id="2.60.120.260">
    <property type="entry name" value="Galactose-binding domain-like"/>
    <property type="match status" value="2"/>
</dbReference>
<dbReference type="RefSeq" id="WP_345633138.1">
    <property type="nucleotide sequence ID" value="NZ_BAABJQ010000015.1"/>
</dbReference>
<dbReference type="InterPro" id="IPR000421">
    <property type="entry name" value="FA58C"/>
</dbReference>
<dbReference type="Gene3D" id="2.60.40.10">
    <property type="entry name" value="Immunoglobulins"/>
    <property type="match status" value="1"/>
</dbReference>
<keyword evidence="4" id="KW-0969">Cilium</keyword>
<dbReference type="SMART" id="SM00710">
    <property type="entry name" value="PbH1"/>
    <property type="match status" value="5"/>
</dbReference>
<dbReference type="PROSITE" id="PS50022">
    <property type="entry name" value="FA58C_3"/>
    <property type="match status" value="2"/>
</dbReference>
<keyword evidence="5" id="KW-0966">Cell projection</keyword>
<organism evidence="8 9">
    <name type="scientific">Rugosimonospora acidiphila</name>
    <dbReference type="NCBI Taxonomy" id="556531"/>
    <lineage>
        <taxon>Bacteria</taxon>
        <taxon>Bacillati</taxon>
        <taxon>Actinomycetota</taxon>
        <taxon>Actinomycetes</taxon>
        <taxon>Micromonosporales</taxon>
        <taxon>Micromonosporaceae</taxon>
        <taxon>Rugosimonospora</taxon>
    </lineage>
</organism>
<dbReference type="Pfam" id="PF22544">
    <property type="entry name" value="HYDIN_VesB_CFA65-like_Ig"/>
    <property type="match status" value="1"/>
</dbReference>
<dbReference type="SUPFAM" id="SSF51126">
    <property type="entry name" value="Pectin lyase-like"/>
    <property type="match status" value="1"/>
</dbReference>
<dbReference type="InterPro" id="IPR013783">
    <property type="entry name" value="Ig-like_fold"/>
</dbReference>
<comment type="subcellular location">
    <subcellularLocation>
        <location evidence="1">Cell projection</location>
        <location evidence="1">Cilium</location>
    </subcellularLocation>
    <subcellularLocation>
        <location evidence="2">Cytoplasm</location>
    </subcellularLocation>
</comment>
<feature type="region of interest" description="Disordered" evidence="6">
    <location>
        <begin position="1"/>
        <end position="23"/>
    </location>
</feature>
<dbReference type="EMBL" id="BAABJQ010000015">
    <property type="protein sequence ID" value="GAA5191361.1"/>
    <property type="molecule type" value="Genomic_DNA"/>
</dbReference>
<dbReference type="SMART" id="SM00231">
    <property type="entry name" value="FA58C"/>
    <property type="match status" value="2"/>
</dbReference>
<name>A0ABP9S624_9ACTN</name>
<evidence type="ECO:0000256" key="4">
    <source>
        <dbReference type="ARBA" id="ARBA00023069"/>
    </source>
</evidence>
<dbReference type="NCBIfam" id="NF012200">
    <property type="entry name" value="choice_anch_D"/>
    <property type="match status" value="1"/>
</dbReference>
<evidence type="ECO:0000256" key="5">
    <source>
        <dbReference type="ARBA" id="ARBA00023273"/>
    </source>
</evidence>
<accession>A0ABP9S624</accession>
<dbReference type="Gene3D" id="2.160.20.10">
    <property type="entry name" value="Single-stranded right-handed beta-helix, Pectin lyase-like"/>
    <property type="match status" value="1"/>
</dbReference>
<evidence type="ECO:0000259" key="7">
    <source>
        <dbReference type="PROSITE" id="PS50022"/>
    </source>
</evidence>
<protein>
    <recommendedName>
        <fullName evidence="7">F5/8 type C domain-containing protein</fullName>
    </recommendedName>
</protein>
<feature type="domain" description="F5/8 type C" evidence="7">
    <location>
        <begin position="515"/>
        <end position="667"/>
    </location>
</feature>
<dbReference type="InterPro" id="IPR008979">
    <property type="entry name" value="Galactose-bd-like_sf"/>
</dbReference>
<evidence type="ECO:0000256" key="2">
    <source>
        <dbReference type="ARBA" id="ARBA00004496"/>
    </source>
</evidence>
<dbReference type="Pfam" id="PF00754">
    <property type="entry name" value="F5_F8_type_C"/>
    <property type="match status" value="2"/>
</dbReference>
<reference evidence="9" key="1">
    <citation type="journal article" date="2019" name="Int. J. Syst. Evol. Microbiol.">
        <title>The Global Catalogue of Microorganisms (GCM) 10K type strain sequencing project: providing services to taxonomists for standard genome sequencing and annotation.</title>
        <authorList>
            <consortium name="The Broad Institute Genomics Platform"/>
            <consortium name="The Broad Institute Genome Sequencing Center for Infectious Disease"/>
            <person name="Wu L."/>
            <person name="Ma J."/>
        </authorList>
    </citation>
    <scope>NUCLEOTIDE SEQUENCE [LARGE SCALE GENOMIC DNA]</scope>
    <source>
        <strain evidence="9">JCM 18304</strain>
    </source>
</reference>
<evidence type="ECO:0000313" key="8">
    <source>
        <dbReference type="EMBL" id="GAA5191361.1"/>
    </source>
</evidence>
<keyword evidence="9" id="KW-1185">Reference proteome</keyword>
<dbReference type="InterPro" id="IPR053879">
    <property type="entry name" value="HYDIN_VesB_CFA65-like_Ig"/>
</dbReference>
<dbReference type="InterPro" id="IPR012334">
    <property type="entry name" value="Pectin_lyas_fold"/>
</dbReference>
<feature type="compositionally biased region" description="Basic residues" evidence="6">
    <location>
        <begin position="10"/>
        <end position="23"/>
    </location>
</feature>
<evidence type="ECO:0000256" key="3">
    <source>
        <dbReference type="ARBA" id="ARBA00022490"/>
    </source>
</evidence>
<sequence>MRPRTDPLHRARAHDHRPPARRRRYPARGLLPVVGLAAVVAIGAATPASAHPESAAARPAAATCIASGTDAAINAALVGAGAEAVLCPGAVFQLGNPITFTAPNQKIYTQGLPTDATRANLVVTGAGLSTAIQGNGQPGVVVQNLQINGNRPALGVVSGGGALLEMGGAGTDQTVRSIYAHDTRSWSTLHFIEGRVTDNTPQCQGGQILDNQIGPAGTATPDATGVWADGISLACGGSLVQGNTITDATDGAIVVFGAPGSTVQNNTIVAKNQLLLGGINMVDFAPMNGNYTGTVVTHNTIDALSAFIKMGIAQGQQAWNCLTGTNYGATVTDNTLEGQYMGYGYAVDGVSDWTVTGNVDNSRHVGTQTAGGCFGSPRASQPAGYQVESASSSNLQPEFTSAVLTNALGTLNSPPITAPSGPTLTASPSGVSFGNQAVGTTSAAHAVTISNTGGSTATISAIAASGPFAQTNTCGATLAAGASCTVNATFRPAAVGAASGSVTLSGNATNSPTTVALSGTGTGTGTPTNLALAATMTASSTAPGYPATNSNDGNAGSYWESSNGAGFPQTLTADLGSTQNLGSVTLRLPPATAWATRTETLSVLGSTNGTTYTTVLASAGYRFDPATGNTVGLTLPAGTAARYLRLSVTGNTGWPAAQLAEFEIYSGTGTGGTPTPTNLALNAPITASSYTQSYVAGNADDGNTGTYWEGANGAWPTTLTADLGSARALGSVVLRLPPATAWSTRTQTLAVLGSANNGTWSTLVGSATYTFDPATGNAVTIAVPAGTTDRYLRLSFTANSVQNGAQVSEFEVYGP</sequence>
<evidence type="ECO:0000256" key="1">
    <source>
        <dbReference type="ARBA" id="ARBA00004138"/>
    </source>
</evidence>
<dbReference type="Proteomes" id="UP001501570">
    <property type="component" value="Unassembled WGS sequence"/>
</dbReference>
<proteinExistence type="predicted"/>
<evidence type="ECO:0000313" key="9">
    <source>
        <dbReference type="Proteomes" id="UP001501570"/>
    </source>
</evidence>
<keyword evidence="3" id="KW-0963">Cytoplasm</keyword>
<gene>
    <name evidence="8" type="ORF">GCM10023322_48570</name>
</gene>
<dbReference type="SUPFAM" id="SSF49785">
    <property type="entry name" value="Galactose-binding domain-like"/>
    <property type="match status" value="2"/>
</dbReference>
<dbReference type="InterPro" id="IPR011050">
    <property type="entry name" value="Pectin_lyase_fold/virulence"/>
</dbReference>
<comment type="caution">
    <text evidence="8">The sequence shown here is derived from an EMBL/GenBank/DDBJ whole genome shotgun (WGS) entry which is preliminary data.</text>
</comment>
<dbReference type="InterPro" id="IPR006626">
    <property type="entry name" value="PbH1"/>
</dbReference>